<gene>
    <name evidence="1" type="ORF">BBK82_03455</name>
</gene>
<name>A0A1B2HC41_9PSEU</name>
<keyword evidence="2" id="KW-1185">Reference proteome</keyword>
<reference evidence="1 2" key="1">
    <citation type="submission" date="2016-07" db="EMBL/GenBank/DDBJ databases">
        <title>Complete genome sequence of the Lentzea guizhouensis DHS C013.</title>
        <authorList>
            <person name="Cao C."/>
        </authorList>
    </citation>
    <scope>NUCLEOTIDE SEQUENCE [LARGE SCALE GENOMIC DNA]</scope>
    <source>
        <strain evidence="1 2">DHS C013</strain>
    </source>
</reference>
<protein>
    <submittedName>
        <fullName evidence="1">Uncharacterized protein</fullName>
    </submittedName>
</protein>
<dbReference type="Proteomes" id="UP000093053">
    <property type="component" value="Chromosome"/>
</dbReference>
<evidence type="ECO:0000313" key="1">
    <source>
        <dbReference type="EMBL" id="ANZ35272.1"/>
    </source>
</evidence>
<proteinExistence type="predicted"/>
<sequence>MTDAAHANPVATIRADARIVADMTAAEFDHSLATGDGQALAAMNEASYRLANATYPAVQPGDGEEVLRQRTERAQALWQQVWPEIEAMVTRAKAMEFSGWSSASSGPIRYAR</sequence>
<organism evidence="1 2">
    <name type="scientific">Lentzea guizhouensis</name>
    <dbReference type="NCBI Taxonomy" id="1586287"/>
    <lineage>
        <taxon>Bacteria</taxon>
        <taxon>Bacillati</taxon>
        <taxon>Actinomycetota</taxon>
        <taxon>Actinomycetes</taxon>
        <taxon>Pseudonocardiales</taxon>
        <taxon>Pseudonocardiaceae</taxon>
        <taxon>Lentzea</taxon>
    </lineage>
</organism>
<dbReference type="STRING" id="1586287.BBK82_03455"/>
<dbReference type="AlphaFoldDB" id="A0A1B2HC41"/>
<dbReference type="RefSeq" id="WP_065913688.1">
    <property type="nucleotide sequence ID" value="NZ_CP016793.1"/>
</dbReference>
<accession>A0A1B2HC41</accession>
<evidence type="ECO:0000313" key="2">
    <source>
        <dbReference type="Proteomes" id="UP000093053"/>
    </source>
</evidence>
<dbReference type="EMBL" id="CP016793">
    <property type="protein sequence ID" value="ANZ35272.1"/>
    <property type="molecule type" value="Genomic_DNA"/>
</dbReference>
<dbReference type="KEGG" id="led:BBK82_03455"/>